<dbReference type="Gene3D" id="3.40.50.1110">
    <property type="entry name" value="SGNH hydrolase"/>
    <property type="match status" value="1"/>
</dbReference>
<feature type="domain" description="Granulins" evidence="3">
    <location>
        <begin position="389"/>
        <end position="402"/>
    </location>
</feature>
<keyword evidence="5" id="KW-1185">Reference proteome</keyword>
<reference evidence="4" key="1">
    <citation type="journal article" date="2023" name="G3 (Bethesda)">
        <title>Whole genome assembly and annotation of the endangered Caribbean coral Acropora cervicornis.</title>
        <authorList>
            <person name="Selwyn J.D."/>
            <person name="Vollmer S.V."/>
        </authorList>
    </citation>
    <scope>NUCLEOTIDE SEQUENCE</scope>
    <source>
        <strain evidence="4">K2</strain>
    </source>
</reference>
<reference evidence="4" key="2">
    <citation type="journal article" date="2023" name="Science">
        <title>Genomic signatures of disease resistance in endangered staghorn corals.</title>
        <authorList>
            <person name="Vollmer S.V."/>
            <person name="Selwyn J.D."/>
            <person name="Despard B.A."/>
            <person name="Roesel C.L."/>
        </authorList>
    </citation>
    <scope>NUCLEOTIDE SEQUENCE</scope>
    <source>
        <strain evidence="4">K2</strain>
    </source>
</reference>
<keyword evidence="1" id="KW-1015">Disulfide bond</keyword>
<dbReference type="SUPFAM" id="SSF52266">
    <property type="entry name" value="SGNH hydrolase"/>
    <property type="match status" value="1"/>
</dbReference>
<dbReference type="InterPro" id="IPR037277">
    <property type="entry name" value="Granulin_sf"/>
</dbReference>
<dbReference type="EMBL" id="JARQWQ010000039">
    <property type="protein sequence ID" value="KAK2559642.1"/>
    <property type="molecule type" value="Genomic_DNA"/>
</dbReference>
<feature type="signal peptide" evidence="2">
    <location>
        <begin position="1"/>
        <end position="18"/>
    </location>
</feature>
<dbReference type="SMART" id="SM00277">
    <property type="entry name" value="GRAN"/>
    <property type="match status" value="1"/>
</dbReference>
<dbReference type="InterPro" id="IPR000118">
    <property type="entry name" value="Granulin"/>
</dbReference>
<dbReference type="PROSITE" id="PS00799">
    <property type="entry name" value="GRANULINS"/>
    <property type="match status" value="1"/>
</dbReference>
<dbReference type="Proteomes" id="UP001249851">
    <property type="component" value="Unassembled WGS sequence"/>
</dbReference>
<sequence>MNGTYLFILLVLFAQISAERYWDFTNASSVIGFIEQRLASDKASRRNLLPLLNDIKRHLADLKRTSNNETISNLRPVLRKTVMASNRDSIRKKGTARVHESKGLLTYKGHEFRLLDLIPSKVQDADRICRPGPFHDHVSSRTSNKHSEKKCLILGDSISIGYSSYVAEMLEGDCTVHHSPWSGDGGALDTNHVLKCLPLLLSSSVYEPVQYDAIIFNSGLHDYVPLSTYVANLRKIKKILLETGAVIAFATSTPVPFDKKINRKLQKYNKAAKKIMADVECIPVIDLYKTIIKDCEGVPLRHCHQFQDQPNVLVIYRTNYKMPKILGCKDSRPVIASRDSKYCLGQIGEHNEEPSQQRLTGCPANATCCLSEYSHSFVGCCMLKDAMDCGDSWHCCPMGTVCDPTCSIKGCSCRNAPWESIASRTVFSALMKSLNIFWNKITKKYEH</sequence>
<name>A0AAD9QE73_ACRCE</name>
<evidence type="ECO:0000313" key="4">
    <source>
        <dbReference type="EMBL" id="KAK2559642.1"/>
    </source>
</evidence>
<proteinExistence type="predicted"/>
<gene>
    <name evidence="4" type="ORF">P5673_017725</name>
</gene>
<evidence type="ECO:0000313" key="5">
    <source>
        <dbReference type="Proteomes" id="UP001249851"/>
    </source>
</evidence>
<dbReference type="InterPro" id="IPR036514">
    <property type="entry name" value="SGNH_hydro_sf"/>
</dbReference>
<evidence type="ECO:0000256" key="1">
    <source>
        <dbReference type="ARBA" id="ARBA00023157"/>
    </source>
</evidence>
<dbReference type="Pfam" id="PF00396">
    <property type="entry name" value="Granulin"/>
    <property type="match status" value="1"/>
</dbReference>
<evidence type="ECO:0000259" key="3">
    <source>
        <dbReference type="PROSITE" id="PS00799"/>
    </source>
</evidence>
<feature type="chain" id="PRO_5042129355" description="Granulins domain-containing protein" evidence="2">
    <location>
        <begin position="19"/>
        <end position="447"/>
    </location>
</feature>
<keyword evidence="2" id="KW-0732">Signal</keyword>
<dbReference type="AlphaFoldDB" id="A0AAD9QE73"/>
<protein>
    <recommendedName>
        <fullName evidence="3">Granulins domain-containing protein</fullName>
    </recommendedName>
</protein>
<organism evidence="4 5">
    <name type="scientific">Acropora cervicornis</name>
    <name type="common">Staghorn coral</name>
    <dbReference type="NCBI Taxonomy" id="6130"/>
    <lineage>
        <taxon>Eukaryota</taxon>
        <taxon>Metazoa</taxon>
        <taxon>Cnidaria</taxon>
        <taxon>Anthozoa</taxon>
        <taxon>Hexacorallia</taxon>
        <taxon>Scleractinia</taxon>
        <taxon>Astrocoeniina</taxon>
        <taxon>Acroporidae</taxon>
        <taxon>Acropora</taxon>
    </lineage>
</organism>
<evidence type="ECO:0000256" key="2">
    <source>
        <dbReference type="SAM" id="SignalP"/>
    </source>
</evidence>
<comment type="caution">
    <text evidence="4">The sequence shown here is derived from an EMBL/GenBank/DDBJ whole genome shotgun (WGS) entry which is preliminary data.</text>
</comment>
<accession>A0AAD9QE73</accession>
<dbReference type="Gene3D" id="2.10.25.160">
    <property type="entry name" value="Granulin"/>
    <property type="match status" value="1"/>
</dbReference>